<dbReference type="Pfam" id="PF17770">
    <property type="entry name" value="RNase_J_C"/>
    <property type="match status" value="1"/>
</dbReference>
<dbReference type="Gene3D" id="3.10.20.580">
    <property type="match status" value="1"/>
</dbReference>
<dbReference type="InterPro" id="IPR041636">
    <property type="entry name" value="RNase_J_C"/>
</dbReference>
<dbReference type="Pfam" id="PF07521">
    <property type="entry name" value="RMMBL"/>
    <property type="match status" value="1"/>
</dbReference>
<evidence type="ECO:0000313" key="8">
    <source>
        <dbReference type="EMBL" id="ADJ23728.1"/>
    </source>
</evidence>
<proteinExistence type="predicted"/>
<name>D8JZC6_HYPDA</name>
<dbReference type="InterPro" id="IPR055132">
    <property type="entry name" value="RNase_J_b_CASP"/>
</dbReference>
<organism evidence="8 9">
    <name type="scientific">Hyphomicrobium denitrificans (strain ATCC 51888 / DSM 1869 / NCIMB 11706 / TK 0415)</name>
    <dbReference type="NCBI Taxonomy" id="582899"/>
    <lineage>
        <taxon>Bacteria</taxon>
        <taxon>Pseudomonadati</taxon>
        <taxon>Pseudomonadota</taxon>
        <taxon>Alphaproteobacteria</taxon>
        <taxon>Hyphomicrobiales</taxon>
        <taxon>Hyphomicrobiaceae</taxon>
        <taxon>Hyphomicrobium</taxon>
    </lineage>
</organism>
<keyword evidence="3" id="KW-0378">Hydrolase</keyword>
<dbReference type="Proteomes" id="UP000002033">
    <property type="component" value="Chromosome"/>
</dbReference>
<dbReference type="EMBL" id="CP002083">
    <property type="protein sequence ID" value="ADJ23728.1"/>
    <property type="molecule type" value="Genomic_DNA"/>
</dbReference>
<dbReference type="PANTHER" id="PTHR43694">
    <property type="entry name" value="RIBONUCLEASE J"/>
    <property type="match status" value="1"/>
</dbReference>
<dbReference type="OrthoDB" id="9770211at2"/>
<evidence type="ECO:0000256" key="5">
    <source>
        <dbReference type="ARBA" id="ARBA00022839"/>
    </source>
</evidence>
<dbReference type="Gene3D" id="3.60.15.10">
    <property type="entry name" value="Ribonuclease Z/Hydroxyacylglutathione hydrolase-like"/>
    <property type="match status" value="1"/>
</dbReference>
<sequence>MSEYDRSSQRSHKGKSDELVFMALGGLGEIGMNTYLYGYGPPNARSWLMVDLGVTFPHESEPGADVVLPDLRYIVADRKNLVGLVLTHAHEDHIGAVLDLWPSLECPIFATPFTAGMVKTKVGEAGRSAALPIRTVPLGGRFKAGVFDIEFVGLTHSIPEPNGIAIRTPAGLVFHTGDWKFDPTPVVGKPHDPEKLKSLGDEGVLALVGDSTNAMRDGRSASEADVAHTLMKIIADAPRCVAVTLFASNVARVASIAEAARKSGRTLVVAGRALHRIIEVAKETGYLPESFTYLDQQRFSDLPRNKTLVLCTGSQGESRAAVARIAEEAHPDISLDKGDLVIFSSRTIPGNEKAVSKVQNALARIGVDLITDTDALVHVTGHPRREELKDMYAWLRPKLAVPMHGEARHLREHAKLARACGVSETFTIVDGEILKLWPGQAGVIDEAPVGRLYRDGNLIVPDVEGPVKARRKLSFVGIAVVSLVLSRRGDVLGEPGLVLEGIPAADADGDSMREVVFDAIDGTFRSIPPKRRSDLSMVQEAVQKAVRAAINEAWGKKPVVKVLLSVVEARG</sequence>
<dbReference type="GO" id="GO:0004527">
    <property type="term" value="F:exonuclease activity"/>
    <property type="evidence" value="ECO:0007669"/>
    <property type="project" value="UniProtKB-KW"/>
</dbReference>
<keyword evidence="2" id="KW-0479">Metal-binding</keyword>
<evidence type="ECO:0000313" key="9">
    <source>
        <dbReference type="Proteomes" id="UP000002033"/>
    </source>
</evidence>
<dbReference type="Pfam" id="PF22505">
    <property type="entry name" value="RNase_J_b_CASP"/>
    <property type="match status" value="1"/>
</dbReference>
<evidence type="ECO:0000256" key="4">
    <source>
        <dbReference type="ARBA" id="ARBA00022833"/>
    </source>
</evidence>
<dbReference type="HOGENOM" id="CLU_008727_3_3_5"/>
<evidence type="ECO:0000259" key="7">
    <source>
        <dbReference type="SMART" id="SM00849"/>
    </source>
</evidence>
<dbReference type="SMART" id="SM00849">
    <property type="entry name" value="Lactamase_B"/>
    <property type="match status" value="1"/>
</dbReference>
<dbReference type="GO" id="GO:0046872">
    <property type="term" value="F:metal ion binding"/>
    <property type="evidence" value="ECO:0007669"/>
    <property type="project" value="UniProtKB-KW"/>
</dbReference>
<dbReference type="SUPFAM" id="SSF56281">
    <property type="entry name" value="Metallo-hydrolase/oxidoreductase"/>
    <property type="match status" value="1"/>
</dbReference>
<dbReference type="AlphaFoldDB" id="D8JZC6"/>
<accession>D8JZC6</accession>
<keyword evidence="5" id="KW-0269">Exonuclease</keyword>
<dbReference type="Pfam" id="PF12706">
    <property type="entry name" value="Lactamase_B_2"/>
    <property type="match status" value="1"/>
</dbReference>
<dbReference type="InterPro" id="IPR036866">
    <property type="entry name" value="RibonucZ/Hydroxyglut_hydro"/>
</dbReference>
<dbReference type="CDD" id="cd07714">
    <property type="entry name" value="RNaseJ_MBL-fold"/>
    <property type="match status" value="1"/>
</dbReference>
<dbReference type="eggNOG" id="COG0595">
    <property type="taxonomic scope" value="Bacteria"/>
</dbReference>
<feature type="domain" description="Metallo-beta-lactamase" evidence="7">
    <location>
        <begin position="31"/>
        <end position="230"/>
    </location>
</feature>
<dbReference type="PANTHER" id="PTHR43694:SF1">
    <property type="entry name" value="RIBONUCLEASE J"/>
    <property type="match status" value="1"/>
</dbReference>
<evidence type="ECO:0000256" key="2">
    <source>
        <dbReference type="ARBA" id="ARBA00022723"/>
    </source>
</evidence>
<dbReference type="InterPro" id="IPR042173">
    <property type="entry name" value="RNase_J_2"/>
</dbReference>
<dbReference type="InterPro" id="IPR011108">
    <property type="entry name" value="RMMBL"/>
</dbReference>
<reference evidence="9" key="1">
    <citation type="journal article" date="2011" name="J. Bacteriol.">
        <title>Genome sequences of eight morphologically diverse alphaproteobacteria.</title>
        <authorList>
            <consortium name="US DOE Joint Genome Institute"/>
            <person name="Brown P.J."/>
            <person name="Kysela D.T."/>
            <person name="Buechlein A."/>
            <person name="Hemmerich C."/>
            <person name="Brun Y.V."/>
        </authorList>
    </citation>
    <scope>NUCLEOTIDE SEQUENCE [LARGE SCALE GENOMIC DNA]</scope>
    <source>
        <strain evidence="9">ATCC 51888 / DSM 1869 / NCIB 11706 / TK 0415</strain>
    </source>
</reference>
<evidence type="ECO:0000256" key="1">
    <source>
        <dbReference type="ARBA" id="ARBA00022722"/>
    </source>
</evidence>
<keyword evidence="4" id="KW-0862">Zinc</keyword>
<keyword evidence="6" id="KW-0694">RNA-binding</keyword>
<dbReference type="GO" id="GO:0003723">
    <property type="term" value="F:RNA binding"/>
    <property type="evidence" value="ECO:0007669"/>
    <property type="project" value="UniProtKB-KW"/>
</dbReference>
<dbReference type="Gene3D" id="3.40.50.10710">
    <property type="entry name" value="Metallo-hydrolase/oxidoreductase"/>
    <property type="match status" value="1"/>
</dbReference>
<dbReference type="STRING" id="582899.Hden_1927"/>
<keyword evidence="9" id="KW-1185">Reference proteome</keyword>
<gene>
    <name evidence="8" type="ordered locus">Hden_1927</name>
</gene>
<evidence type="ECO:0000256" key="6">
    <source>
        <dbReference type="ARBA" id="ARBA00022884"/>
    </source>
</evidence>
<dbReference type="KEGG" id="hdn:Hden_1927"/>
<protein>
    <submittedName>
        <fullName evidence="8">RNA-metabolising metallo-beta-lactamase</fullName>
    </submittedName>
</protein>
<dbReference type="RefSeq" id="WP_013215887.1">
    <property type="nucleotide sequence ID" value="NC_014313.1"/>
</dbReference>
<evidence type="ECO:0000256" key="3">
    <source>
        <dbReference type="ARBA" id="ARBA00022801"/>
    </source>
</evidence>
<dbReference type="InterPro" id="IPR001279">
    <property type="entry name" value="Metallo-B-lactamas"/>
</dbReference>
<keyword evidence="1" id="KW-0540">Nuclease</keyword>